<evidence type="ECO:0000256" key="9">
    <source>
        <dbReference type="ARBA" id="ARBA00023088"/>
    </source>
</evidence>
<dbReference type="Gene3D" id="2.60.40.10">
    <property type="entry name" value="Immunoglobulins"/>
    <property type="match status" value="2"/>
</dbReference>
<accession>A0A7Z8ZXM4</accession>
<dbReference type="Pfam" id="PF00746">
    <property type="entry name" value="Gram_pos_anchor"/>
    <property type="match status" value="1"/>
</dbReference>
<dbReference type="InterPro" id="IPR003137">
    <property type="entry name" value="PA_domain"/>
</dbReference>
<dbReference type="Pfam" id="PF02225">
    <property type="entry name" value="PA"/>
    <property type="match status" value="1"/>
</dbReference>
<dbReference type="Pfam" id="PF06280">
    <property type="entry name" value="fn3_5"/>
    <property type="match status" value="1"/>
</dbReference>
<dbReference type="InterPro" id="IPR015500">
    <property type="entry name" value="Peptidase_S8_subtilisin-rel"/>
</dbReference>
<dbReference type="EC" id="3.4.21.110" evidence="19"/>
<dbReference type="InterPro" id="IPR019931">
    <property type="entry name" value="LPXTG_anchor"/>
</dbReference>
<evidence type="ECO:0000259" key="18">
    <source>
        <dbReference type="Pfam" id="PF06280"/>
    </source>
</evidence>
<keyword evidence="7 11" id="KW-0378">Hydrolase</keyword>
<evidence type="ECO:0000259" key="15">
    <source>
        <dbReference type="Pfam" id="PF00746"/>
    </source>
</evidence>
<feature type="domain" description="YSIRK Gram-positive signal peptide" evidence="17">
    <location>
        <begin position="2"/>
        <end position="26"/>
    </location>
</feature>
<dbReference type="SUPFAM" id="SSF52743">
    <property type="entry name" value="Subtilisin-like"/>
    <property type="match status" value="1"/>
</dbReference>
<dbReference type="PANTHER" id="PTHR43399">
    <property type="entry name" value="SUBTILISIN-RELATED"/>
    <property type="match status" value="1"/>
</dbReference>
<evidence type="ECO:0000256" key="4">
    <source>
        <dbReference type="ARBA" id="ARBA00022670"/>
    </source>
</evidence>
<dbReference type="PROSITE" id="PS00136">
    <property type="entry name" value="SUBTILASE_ASP"/>
    <property type="match status" value="1"/>
</dbReference>
<feature type="domain" description="Gram-positive cocci surface proteins LPxTG" evidence="15">
    <location>
        <begin position="1598"/>
        <end position="1626"/>
    </location>
</feature>
<feature type="active site" description="Charge relay system" evidence="10 11">
    <location>
        <position position="147"/>
    </location>
</feature>
<keyword evidence="6" id="KW-0677">Repeat</keyword>
<dbReference type="InterPro" id="IPR013783">
    <property type="entry name" value="Ig-like_fold"/>
</dbReference>
<evidence type="ECO:0000256" key="2">
    <source>
        <dbReference type="ARBA" id="ARBA00022512"/>
    </source>
</evidence>
<gene>
    <name evidence="19" type="primary">scpC</name>
    <name evidence="19" type="ORF">NCTC6180_01364</name>
</gene>
<dbReference type="InterPro" id="IPR051048">
    <property type="entry name" value="Peptidase_S8/S53_subtilisin"/>
</dbReference>
<dbReference type="InterPro" id="IPR005877">
    <property type="entry name" value="YSIRK_signal_dom"/>
</dbReference>
<dbReference type="PANTHER" id="PTHR43399:SF4">
    <property type="entry name" value="CELL WALL-ASSOCIATED PROTEASE"/>
    <property type="match status" value="1"/>
</dbReference>
<dbReference type="Gene3D" id="3.50.30.30">
    <property type="match status" value="1"/>
</dbReference>
<dbReference type="Pfam" id="PF04650">
    <property type="entry name" value="YSIRK_signal"/>
    <property type="match status" value="1"/>
</dbReference>
<evidence type="ECO:0000256" key="6">
    <source>
        <dbReference type="ARBA" id="ARBA00022737"/>
    </source>
</evidence>
<evidence type="ECO:0000256" key="13">
    <source>
        <dbReference type="SAM" id="MobiDB-lite"/>
    </source>
</evidence>
<keyword evidence="2" id="KW-0134">Cell wall</keyword>
<feature type="active site" description="Charge relay system" evidence="10 11">
    <location>
        <position position="271"/>
    </location>
</feature>
<keyword evidence="9" id="KW-0572">Peptidoglycan-anchor</keyword>
<feature type="active site" description="Charge relay system" evidence="10 11">
    <location>
        <position position="609"/>
    </location>
</feature>
<keyword evidence="5" id="KW-0732">Signal</keyword>
<dbReference type="PROSITE" id="PS51892">
    <property type="entry name" value="SUBTILASE"/>
    <property type="match status" value="1"/>
</dbReference>
<evidence type="ECO:0000256" key="5">
    <source>
        <dbReference type="ARBA" id="ARBA00022729"/>
    </source>
</evidence>
<feature type="domain" description="C5a peptidase/Subtilisin-like protease SBT2-like Fn3-like" evidence="18">
    <location>
        <begin position="693"/>
        <end position="806"/>
    </location>
</feature>
<dbReference type="InterPro" id="IPR023827">
    <property type="entry name" value="Peptidase_S8_Asp-AS"/>
</dbReference>
<proteinExistence type="inferred from homology"/>
<dbReference type="InterPro" id="IPR022398">
    <property type="entry name" value="Peptidase_S8_His-AS"/>
</dbReference>
<comment type="similarity">
    <text evidence="1 11 12">Belongs to the peptidase S8 family.</text>
</comment>
<dbReference type="GO" id="GO:0004252">
    <property type="term" value="F:serine-type endopeptidase activity"/>
    <property type="evidence" value="ECO:0007669"/>
    <property type="project" value="UniProtKB-UniRule"/>
</dbReference>
<dbReference type="CDD" id="cd02133">
    <property type="entry name" value="PA_C5a_like"/>
    <property type="match status" value="1"/>
</dbReference>
<dbReference type="InterPro" id="IPR023828">
    <property type="entry name" value="Peptidase_S8_Ser-AS"/>
</dbReference>
<dbReference type="PROSITE" id="PS00137">
    <property type="entry name" value="SUBTILASE_HIS"/>
    <property type="match status" value="1"/>
</dbReference>
<dbReference type="GO" id="GO:0006508">
    <property type="term" value="P:proteolysis"/>
    <property type="evidence" value="ECO:0007669"/>
    <property type="project" value="UniProtKB-KW"/>
</dbReference>
<sequence length="1634" mass="178164">MEKKERFSLRKYKSGTVSVLIGILFLTGIGSVAAEEQGLSSAHVSAGQHQESREVLSVSQASEGAAVNAQDIDSQSSKAEAKTEEAMETGIVSSKMEALTESNQSVKQQEESHELPPVNMDTHRWIKTEGAWNRGYKGQGKVIAVIDTGIDASHHAMRITNPAAAKFTSKADIDQRKKAAGIQYGVWLSDKVVFAHNYVENNDKVKEIKDDPFEGLDDLDFDVIVQQIDIRRNRPQSIEAPQETVIKIDDTSGGTIIDWQDTDDDSKYESHGMHVTGIAAGNGLKAAAAGERFLGIAPEAQVMFMRVFTHDLMGTGDPLFIKAIEDAVALGADVINLSLGSANGSQLNGNRALMAAIEKARQAGVSVVVAAGNERAFGSDHADPLVTNPDYGLVGAPSAGRTPTSVASINNKVIIERLMTVEGLKDRVDLNHGKAIYLESVDFKDIKTSLGFDVPYSFVYVKDLTKEGYQEREVSGKIVLVQRDPNRKYDDIIAEAKQYGAVGVLIFNNEPGKANRTMRLSSKGMVLPSAFISHEFGMAMAALNGNGTGTLTFDAEVSKAISQKGNEMNYFSNWGLTSDGYLKPDITAPGGDIYSTFNDDHYGSQSGTSMATPHIAGASLLVKQYLEALQPQLAKDKLADLVKNILMSNAQIHINPKTNTTTSPRQQGAGLLNIEAAVTSGLYLTGKDNYGSISLGNVTDQISFEVTIHNLSNQAKSLRYQTELLTDQVDTKEGRFALRSRSLKTYQGEQVDVPAQGHKTITITLDASSFTEELSKQMPNGYYLEGFVRFVDSKDEHKDNINIPFVGFKGAFENLPVVEASIYELKAQGKTGFYFDSSGLRDEIYVGNHFTGLVTVGTDTNVSMTTIADNGLHTLGTFRNKDGKFVLERNAAGYPVLAISPNGDNNQDFAAFKGVFLRKYQGLHASVYKATDTDRKELLWTSPSALQGDKNFNSDIRFAKSTTLLETGFSGKSLTGADLPDGKYHYVVSYYPDVVGAKRQEMVFEVIVDRQKPELGTASYNPVTHRFRPSQWLDRGQAGVLRDSVFYLETKDDKPYKITINDSLKYVTVSDNKQFVERLADGSFVLPVDQVALGDFYYMVEDFAGNVAIAKLGNHLPEKISQAELALPLTDINAQHQLSYSDNLNMTAADTGLVTNEAELLIISRNRPQSRLAKLGQTAVISPNDDGNKDFVAFKGLPHQVYQDLKVTVFAQEDTAMTSPIWSSQPGASVTNVDSTAWYGTRASGARVMAGHYRYVVSYLDANGMPQAETYGVTVSHQKPVITPASFQADGATEVFRPGPSKGQSPIGIVREEVFYLVKKDGRKFDLTVEDQLIRFKDNKVMIAQNADGTYTIPKVEGVAEADYYYLVEDEAGQIAYMSLAALRAVGPDKGVVSVALALDMLENKKEPAFTYLIRDEQGKPIEQLDYFNSSANSLILPFGRYTVELLAYDNHLFELRSDNLVSFSLDADTRLASVAFEMTRPIVASVWLLFNQVLPEGSRVSLKAANGQLISLAPSLYVPSAYGKTLRQGSYEVLVELPEGYQLIGQGGLEVSHNGVIELTFEVIKAKQPQLEHQAGGLTHYTGSSITSSALTAQAVKKAQVLPSTGEQAAVNLVLLGLLSLGAAGSCQRQKKY</sequence>
<dbReference type="Proteomes" id="UP000269903">
    <property type="component" value="Chromosome"/>
</dbReference>
<evidence type="ECO:0000256" key="1">
    <source>
        <dbReference type="ARBA" id="ARBA00011073"/>
    </source>
</evidence>
<dbReference type="NCBIfam" id="TIGR01168">
    <property type="entry name" value="YSIRK_signal"/>
    <property type="match status" value="1"/>
</dbReference>
<dbReference type="Gene3D" id="3.40.50.200">
    <property type="entry name" value="Peptidase S8/S53 domain"/>
    <property type="match status" value="2"/>
</dbReference>
<dbReference type="Pfam" id="PF00082">
    <property type="entry name" value="Peptidase_S8"/>
    <property type="match status" value="1"/>
</dbReference>
<evidence type="ECO:0000256" key="10">
    <source>
        <dbReference type="PIRSR" id="PIRSR615500-1"/>
    </source>
</evidence>
<evidence type="ECO:0000313" key="19">
    <source>
        <dbReference type="EMBL" id="VEF08116.1"/>
    </source>
</evidence>
<dbReference type="PROSITE" id="PS00138">
    <property type="entry name" value="SUBTILASE_SER"/>
    <property type="match status" value="1"/>
</dbReference>
<dbReference type="InterPro" id="IPR000209">
    <property type="entry name" value="Peptidase_S8/S53_dom"/>
</dbReference>
<dbReference type="InterPro" id="IPR034216">
    <property type="entry name" value="C5a_Peptidase"/>
</dbReference>
<evidence type="ECO:0000256" key="12">
    <source>
        <dbReference type="RuleBase" id="RU003355"/>
    </source>
</evidence>
<dbReference type="RefSeq" id="WP_154804075.1">
    <property type="nucleotide sequence ID" value="NZ_LR134317.1"/>
</dbReference>
<evidence type="ECO:0000313" key="20">
    <source>
        <dbReference type="Proteomes" id="UP000269903"/>
    </source>
</evidence>
<dbReference type="CDD" id="cd07475">
    <property type="entry name" value="Peptidases_S8_C5a_Peptidase"/>
    <property type="match status" value="1"/>
</dbReference>
<dbReference type="NCBIfam" id="TIGR01167">
    <property type="entry name" value="LPXTG_anchor"/>
    <property type="match status" value="1"/>
</dbReference>
<feature type="region of interest" description="Disordered" evidence="13">
    <location>
        <begin position="60"/>
        <end position="83"/>
    </location>
</feature>
<dbReference type="Gene3D" id="2.60.40.1710">
    <property type="entry name" value="Subtilisin-like superfamily"/>
    <property type="match status" value="1"/>
</dbReference>
<dbReference type="PRINTS" id="PR00723">
    <property type="entry name" value="SUBTILISIN"/>
</dbReference>
<dbReference type="InterPro" id="IPR010435">
    <property type="entry name" value="C5a/SBT2-like_Fn3"/>
</dbReference>
<dbReference type="EC" id="3.4.21.96" evidence="19"/>
<dbReference type="GO" id="GO:0016020">
    <property type="term" value="C:membrane"/>
    <property type="evidence" value="ECO:0007669"/>
    <property type="project" value="InterPro"/>
</dbReference>
<dbReference type="InterPro" id="IPR036852">
    <property type="entry name" value="Peptidase_S8/S53_dom_sf"/>
</dbReference>
<evidence type="ECO:0000256" key="8">
    <source>
        <dbReference type="ARBA" id="ARBA00022825"/>
    </source>
</evidence>
<evidence type="ECO:0000259" key="16">
    <source>
        <dbReference type="Pfam" id="PF02225"/>
    </source>
</evidence>
<protein>
    <submittedName>
        <fullName evidence="19">Chemokine protease ScpC</fullName>
        <ecNumber evidence="19">3.4.21.110</ecNumber>
        <ecNumber evidence="19">3.4.21.96</ecNumber>
    </submittedName>
</protein>
<reference evidence="19 20" key="1">
    <citation type="submission" date="2018-12" db="EMBL/GenBank/DDBJ databases">
        <authorList>
            <consortium name="Pathogen Informatics"/>
        </authorList>
    </citation>
    <scope>NUCLEOTIDE SEQUENCE [LARGE SCALE GENOMIC DNA]</scope>
    <source>
        <strain evidence="19 20">NCTC6180</strain>
    </source>
</reference>
<evidence type="ECO:0000256" key="11">
    <source>
        <dbReference type="PROSITE-ProRule" id="PRU01240"/>
    </source>
</evidence>
<evidence type="ECO:0000259" key="17">
    <source>
        <dbReference type="Pfam" id="PF04650"/>
    </source>
</evidence>
<evidence type="ECO:0000259" key="14">
    <source>
        <dbReference type="Pfam" id="PF00082"/>
    </source>
</evidence>
<organism evidence="19 20">
    <name type="scientific">Streptococcus equi subsp. zooepidemicus</name>
    <dbReference type="NCBI Taxonomy" id="40041"/>
    <lineage>
        <taxon>Bacteria</taxon>
        <taxon>Bacillati</taxon>
        <taxon>Bacillota</taxon>
        <taxon>Bacilli</taxon>
        <taxon>Lactobacillales</taxon>
        <taxon>Streptococcaceae</taxon>
        <taxon>Streptococcus</taxon>
    </lineage>
</organism>
<evidence type="ECO:0000256" key="7">
    <source>
        <dbReference type="ARBA" id="ARBA00022801"/>
    </source>
</evidence>
<evidence type="ECO:0000256" key="3">
    <source>
        <dbReference type="ARBA" id="ARBA00022525"/>
    </source>
</evidence>
<feature type="domain" description="PA" evidence="16">
    <location>
        <begin position="468"/>
        <end position="539"/>
    </location>
</feature>
<dbReference type="InterPro" id="IPR046450">
    <property type="entry name" value="PA_dom_sf"/>
</dbReference>
<feature type="domain" description="Peptidase S8/S53" evidence="14">
    <location>
        <begin position="138"/>
        <end position="670"/>
    </location>
</feature>
<keyword evidence="3" id="KW-0964">Secreted</keyword>
<keyword evidence="4 11" id="KW-0645">Protease</keyword>
<dbReference type="SUPFAM" id="SSF52025">
    <property type="entry name" value="PA domain"/>
    <property type="match status" value="1"/>
</dbReference>
<dbReference type="EMBL" id="LR134317">
    <property type="protein sequence ID" value="VEF08116.1"/>
    <property type="molecule type" value="Genomic_DNA"/>
</dbReference>
<name>A0A7Z8ZXM4_STRSZ</name>
<keyword evidence="8 11" id="KW-0720">Serine protease</keyword>